<evidence type="ECO:0000313" key="3">
    <source>
        <dbReference type="Proteomes" id="UP001501231"/>
    </source>
</evidence>
<name>A0ABP5WR77_9ACTN</name>
<comment type="caution">
    <text evidence="2">The sequence shown here is derived from an EMBL/GenBank/DDBJ whole genome shotgun (WGS) entry which is preliminary data.</text>
</comment>
<dbReference type="EMBL" id="BAAARW010000020">
    <property type="protein sequence ID" value="GAA2431484.1"/>
    <property type="molecule type" value="Genomic_DNA"/>
</dbReference>
<gene>
    <name evidence="2" type="ORF">GCM10010191_51610</name>
</gene>
<evidence type="ECO:0000313" key="2">
    <source>
        <dbReference type="EMBL" id="GAA2431484.1"/>
    </source>
</evidence>
<dbReference type="RefSeq" id="WP_344592255.1">
    <property type="nucleotide sequence ID" value="NZ_BAAARW010000020.1"/>
</dbReference>
<evidence type="ECO:0000256" key="1">
    <source>
        <dbReference type="SAM" id="MobiDB-lite"/>
    </source>
</evidence>
<accession>A0ABP5WR77</accession>
<reference evidence="3" key="1">
    <citation type="journal article" date="2019" name="Int. J. Syst. Evol. Microbiol.">
        <title>The Global Catalogue of Microorganisms (GCM) 10K type strain sequencing project: providing services to taxonomists for standard genome sequencing and annotation.</title>
        <authorList>
            <consortium name="The Broad Institute Genomics Platform"/>
            <consortium name="The Broad Institute Genome Sequencing Center for Infectious Disease"/>
            <person name="Wu L."/>
            <person name="Ma J."/>
        </authorList>
    </citation>
    <scope>NUCLEOTIDE SEQUENCE [LARGE SCALE GENOMIC DNA]</scope>
    <source>
        <strain evidence="3">JCM 3325</strain>
    </source>
</reference>
<protein>
    <submittedName>
        <fullName evidence="2">Uncharacterized protein</fullName>
    </submittedName>
</protein>
<dbReference type="Proteomes" id="UP001501231">
    <property type="component" value="Unassembled WGS sequence"/>
</dbReference>
<sequence length="95" mass="10400">MLASGNGEKQRREALSMSNTRINHDRQALIELRTDFPGHRIFRGTRGDGQPGSWVATLRDPACGVDPTVMADTAEDLRKALKIEASRATVPGAKR</sequence>
<keyword evidence="3" id="KW-1185">Reference proteome</keyword>
<feature type="region of interest" description="Disordered" evidence="1">
    <location>
        <begin position="1"/>
        <end position="22"/>
    </location>
</feature>
<organism evidence="2 3">
    <name type="scientific">Actinomadura vinacea</name>
    <dbReference type="NCBI Taxonomy" id="115336"/>
    <lineage>
        <taxon>Bacteria</taxon>
        <taxon>Bacillati</taxon>
        <taxon>Actinomycetota</taxon>
        <taxon>Actinomycetes</taxon>
        <taxon>Streptosporangiales</taxon>
        <taxon>Thermomonosporaceae</taxon>
        <taxon>Actinomadura</taxon>
    </lineage>
</organism>
<proteinExistence type="predicted"/>